<dbReference type="Gene3D" id="3.40.50.850">
    <property type="entry name" value="Isochorismatase-like"/>
    <property type="match status" value="1"/>
</dbReference>
<proteinExistence type="predicted"/>
<dbReference type="InterPro" id="IPR050272">
    <property type="entry name" value="Isochorismatase-like_hydrls"/>
</dbReference>
<dbReference type="Pfam" id="PF00857">
    <property type="entry name" value="Isochorismatase"/>
    <property type="match status" value="1"/>
</dbReference>
<dbReference type="PANTHER" id="PTHR43540">
    <property type="entry name" value="PEROXYUREIDOACRYLATE/UREIDOACRYLATE AMIDOHYDROLASE-RELATED"/>
    <property type="match status" value="1"/>
</dbReference>
<evidence type="ECO:0000313" key="2">
    <source>
        <dbReference type="Proteomes" id="UP000204221"/>
    </source>
</evidence>
<organism evidence="1 2">
    <name type="scientific">Actinoalloteichus hoggarensis</name>
    <dbReference type="NCBI Taxonomy" id="1470176"/>
    <lineage>
        <taxon>Bacteria</taxon>
        <taxon>Bacillati</taxon>
        <taxon>Actinomycetota</taxon>
        <taxon>Actinomycetes</taxon>
        <taxon>Pseudonocardiales</taxon>
        <taxon>Pseudonocardiaceae</taxon>
        <taxon>Actinoalloteichus</taxon>
    </lineage>
</organism>
<dbReference type="EC" id="3.5.2.19" evidence="1"/>
<dbReference type="InterPro" id="IPR000868">
    <property type="entry name" value="Isochorismatase-like_dom"/>
</dbReference>
<protein>
    <submittedName>
        <fullName evidence="1">Streptothricin hydrolase</fullName>
        <ecNumber evidence="1">3.5.2.19</ecNumber>
    </submittedName>
</protein>
<dbReference type="Proteomes" id="UP000204221">
    <property type="component" value="Chromosome"/>
</dbReference>
<dbReference type="EMBL" id="CP022521">
    <property type="protein sequence ID" value="ASO20380.1"/>
    <property type="molecule type" value="Genomic_DNA"/>
</dbReference>
<dbReference type="SUPFAM" id="SSF52499">
    <property type="entry name" value="Isochorismatase-like hydrolases"/>
    <property type="match status" value="1"/>
</dbReference>
<sequence length="172" mass="18542">MSAVLLLIDVQRNMLEGPEPVPEAAKVAPVIEDLLIRGRAEGARIVHVRNNGTDDDPDLPGTAGWKLVHPPREGEHVVDKRQPDAFAETELAELLPEPTTLIMAGMQSDFCVRATALAAVRRGHRVLLVKGAHATYDDPDEKIPAHAVATEVEQELTAAGVRIVAPAEVDYA</sequence>
<keyword evidence="1" id="KW-0378">Hydrolase</keyword>
<dbReference type="InterPro" id="IPR036380">
    <property type="entry name" value="Isochorismatase-like_sf"/>
</dbReference>
<dbReference type="KEGG" id="ahg:AHOG_13685"/>
<evidence type="ECO:0000313" key="1">
    <source>
        <dbReference type="EMBL" id="ASO20380.1"/>
    </source>
</evidence>
<keyword evidence="2" id="KW-1185">Reference proteome</keyword>
<dbReference type="AlphaFoldDB" id="A0A221W3E4"/>
<reference evidence="1 2" key="1">
    <citation type="submission" date="2017-07" db="EMBL/GenBank/DDBJ databases">
        <title>Complete genome sequence of Actinoalloteichus hoggarensis DSM 45943, type strain of Actinoalloteichus hoggarensis.</title>
        <authorList>
            <person name="Ruckert C."/>
            <person name="Nouioui I."/>
            <person name="Willmese J."/>
            <person name="van Wezel G."/>
            <person name="Klenk H.-P."/>
            <person name="Kalinowski J."/>
            <person name="Zotchev S.B."/>
        </authorList>
    </citation>
    <scope>NUCLEOTIDE SEQUENCE [LARGE SCALE GENOMIC DNA]</scope>
    <source>
        <strain evidence="1 2">DSM 45943</strain>
    </source>
</reference>
<dbReference type="GO" id="GO:0016787">
    <property type="term" value="F:hydrolase activity"/>
    <property type="evidence" value="ECO:0007669"/>
    <property type="project" value="UniProtKB-KW"/>
</dbReference>
<accession>A0A221W3E4</accession>
<dbReference type="OrthoDB" id="3429567at2"/>
<name>A0A221W3E4_9PSEU</name>
<gene>
    <name evidence="1" type="primary">sttH2</name>
    <name evidence="1" type="ORF">AHOG_13685</name>
</gene>
<dbReference type="RefSeq" id="WP_093941715.1">
    <property type="nucleotide sequence ID" value="NZ_CP022521.1"/>
</dbReference>